<dbReference type="GO" id="GO:0051015">
    <property type="term" value="F:actin filament binding"/>
    <property type="evidence" value="ECO:0007669"/>
    <property type="project" value="InterPro"/>
</dbReference>
<comment type="caution">
    <text evidence="2">The sequence shown here is derived from an EMBL/GenBank/DDBJ whole genome shotgun (WGS) entry which is preliminary data.</text>
</comment>
<dbReference type="Pfam" id="PF00626">
    <property type="entry name" value="Gelsolin"/>
    <property type="match status" value="1"/>
</dbReference>
<dbReference type="AlphaFoldDB" id="A0AAD9QXE3"/>
<dbReference type="InterPro" id="IPR029006">
    <property type="entry name" value="ADF-H/Gelsolin-like_dom_sf"/>
</dbReference>
<evidence type="ECO:0000313" key="2">
    <source>
        <dbReference type="EMBL" id="KAK2569112.1"/>
    </source>
</evidence>
<dbReference type="Proteomes" id="UP001249851">
    <property type="component" value="Unassembled WGS sequence"/>
</dbReference>
<keyword evidence="3" id="KW-1185">Reference proteome</keyword>
<gene>
    <name evidence="2" type="ORF">P5673_006000</name>
</gene>
<feature type="domain" description="Gelsolin-like" evidence="1">
    <location>
        <begin position="65"/>
        <end position="141"/>
    </location>
</feature>
<dbReference type="GO" id="GO:0008154">
    <property type="term" value="P:actin polymerization or depolymerization"/>
    <property type="evidence" value="ECO:0007669"/>
    <property type="project" value="TreeGrafter"/>
</dbReference>
<dbReference type="CDD" id="cd11290">
    <property type="entry name" value="gelsolin_S1_like"/>
    <property type="match status" value="1"/>
</dbReference>
<dbReference type="PRINTS" id="PR00597">
    <property type="entry name" value="GELSOLIN"/>
</dbReference>
<evidence type="ECO:0000313" key="3">
    <source>
        <dbReference type="Proteomes" id="UP001249851"/>
    </source>
</evidence>
<dbReference type="PANTHER" id="PTHR11977:SF130">
    <property type="entry name" value="SEVERIN"/>
    <property type="match status" value="1"/>
</dbReference>
<dbReference type="SMART" id="SM00262">
    <property type="entry name" value="GEL"/>
    <property type="match status" value="1"/>
</dbReference>
<dbReference type="PANTHER" id="PTHR11977">
    <property type="entry name" value="VILLIN"/>
    <property type="match status" value="1"/>
</dbReference>
<dbReference type="GO" id="GO:0015629">
    <property type="term" value="C:actin cytoskeleton"/>
    <property type="evidence" value="ECO:0007669"/>
    <property type="project" value="TreeGrafter"/>
</dbReference>
<dbReference type="GO" id="GO:0005737">
    <property type="term" value="C:cytoplasm"/>
    <property type="evidence" value="ECO:0007669"/>
    <property type="project" value="TreeGrafter"/>
</dbReference>
<accession>A0AAD9QXE3</accession>
<reference evidence="2" key="2">
    <citation type="journal article" date="2023" name="Science">
        <title>Genomic signatures of disease resistance in endangered staghorn corals.</title>
        <authorList>
            <person name="Vollmer S.V."/>
            <person name="Selwyn J.D."/>
            <person name="Despard B.A."/>
            <person name="Roesel C.L."/>
        </authorList>
    </citation>
    <scope>NUCLEOTIDE SEQUENCE</scope>
    <source>
        <strain evidence="2">K2</strain>
    </source>
</reference>
<dbReference type="Gene3D" id="3.40.20.10">
    <property type="entry name" value="Severin"/>
    <property type="match status" value="2"/>
</dbReference>
<dbReference type="EMBL" id="JARQWQ010000010">
    <property type="protein sequence ID" value="KAK2569112.1"/>
    <property type="molecule type" value="Genomic_DNA"/>
</dbReference>
<dbReference type="SUPFAM" id="SSF55753">
    <property type="entry name" value="Actin depolymerizing proteins"/>
    <property type="match status" value="1"/>
</dbReference>
<name>A0AAD9QXE3_ACRCE</name>
<dbReference type="InterPro" id="IPR007123">
    <property type="entry name" value="Gelsolin-like_dom"/>
</dbReference>
<proteinExistence type="predicted"/>
<dbReference type="InterPro" id="IPR007122">
    <property type="entry name" value="Villin/Gelsolin"/>
</dbReference>
<reference evidence="2" key="1">
    <citation type="journal article" date="2023" name="G3 (Bethesda)">
        <title>Whole genome assembly and annotation of the endangered Caribbean coral Acropora cervicornis.</title>
        <authorList>
            <person name="Selwyn J.D."/>
            <person name="Vollmer S.V."/>
        </authorList>
    </citation>
    <scope>NUCLEOTIDE SEQUENCE</scope>
    <source>
        <strain evidence="2">K2</strain>
    </source>
</reference>
<organism evidence="2 3">
    <name type="scientific">Acropora cervicornis</name>
    <name type="common">Staghorn coral</name>
    <dbReference type="NCBI Taxonomy" id="6130"/>
    <lineage>
        <taxon>Eukaryota</taxon>
        <taxon>Metazoa</taxon>
        <taxon>Cnidaria</taxon>
        <taxon>Anthozoa</taxon>
        <taxon>Hexacorallia</taxon>
        <taxon>Scleractinia</taxon>
        <taxon>Astrocoeniina</taxon>
        <taxon>Acroporidae</taxon>
        <taxon>Acropora</taxon>
    </lineage>
</organism>
<sequence>MSGLVKAKVYNYKDSNVANIGSDKDKALRKTTAGFEPAWKGMEENVGLKIWRIEKFEVKDWPKEKYGRFYSGDSYIILYSEEREVSAQGQDRSHHVHFWIGQNSTEDEYGTAAYKTVELDDFLDGHAIQHRECQKMESEEFKEYFGGRIVVDDGGIETGFKHVEVDAQLNFKDTVVHFKKVKNEQKGTEEYQVEQKPFVNANFTSSDYVVVFSGKHILQIKPKGQPPIDSFRPFLNYWREQKELNPKAVFKIYENVEEFQNDKETYHIYKKAPSDKDIKLVRVSTDKNTAKNPFSDVPRKTDASAHTPLQDMSEDVFIMQTHQGLLVFIGSRASPKEKQMAMNYATEYGGRNCSCSKH</sequence>
<evidence type="ECO:0000259" key="1">
    <source>
        <dbReference type="Pfam" id="PF00626"/>
    </source>
</evidence>
<protein>
    <submittedName>
        <fullName evidence="2">Gelsolin-like protein 2</fullName>
    </submittedName>
</protein>